<reference evidence="1 2" key="1">
    <citation type="submission" date="2020-04" db="EMBL/GenBank/DDBJ databases">
        <title>MicrobeNet Type strains.</title>
        <authorList>
            <person name="Nicholson A.C."/>
        </authorList>
    </citation>
    <scope>NUCLEOTIDE SEQUENCE [LARGE SCALE GENOMIC DNA]</scope>
    <source>
        <strain evidence="1 2">ATCC 23612</strain>
    </source>
</reference>
<gene>
    <name evidence="1" type="ORF">HGB44_17945</name>
</gene>
<protein>
    <submittedName>
        <fullName evidence="1">Uncharacterized protein</fullName>
    </submittedName>
</protein>
<dbReference type="RefSeq" id="WP_061081073.1">
    <property type="nucleotide sequence ID" value="NZ_JAAXPG010000016.1"/>
</dbReference>
<evidence type="ECO:0000313" key="2">
    <source>
        <dbReference type="Proteomes" id="UP000553209"/>
    </source>
</evidence>
<proteinExistence type="predicted"/>
<accession>A0A7X6RRB9</accession>
<dbReference type="EMBL" id="JAAXPG010000016">
    <property type="protein sequence ID" value="NKY99533.1"/>
    <property type="molecule type" value="Genomic_DNA"/>
</dbReference>
<dbReference type="AlphaFoldDB" id="A0A7X6RRB9"/>
<keyword evidence="2" id="KW-1185">Reference proteome</keyword>
<evidence type="ECO:0000313" key="1">
    <source>
        <dbReference type="EMBL" id="NKY99533.1"/>
    </source>
</evidence>
<organism evidence="1 2">
    <name type="scientific">Nocardiopsis alborubida</name>
    <dbReference type="NCBI Taxonomy" id="146802"/>
    <lineage>
        <taxon>Bacteria</taxon>
        <taxon>Bacillati</taxon>
        <taxon>Actinomycetota</taxon>
        <taxon>Actinomycetes</taxon>
        <taxon>Streptosporangiales</taxon>
        <taxon>Nocardiopsidaceae</taxon>
        <taxon>Nocardiopsis</taxon>
    </lineage>
</organism>
<name>A0A7X6RRB9_9ACTN</name>
<comment type="caution">
    <text evidence="1">The sequence shown here is derived from an EMBL/GenBank/DDBJ whole genome shotgun (WGS) entry which is preliminary data.</text>
</comment>
<dbReference type="Proteomes" id="UP000553209">
    <property type="component" value="Unassembled WGS sequence"/>
</dbReference>
<sequence>MPNPLSSVVLSASVMTHPRRIADARRVLDSLGIADACLAVDPEPDGPPSSLRASQVAFSSAERFDSTHHLVLQDDVRVCADFAGSVRAAAERHSGAALSLFVEWGSRTACLARWAVFTGAGAVPVVNPYMPTLALLLPRDLAVDMGRFMADAEGRSDDRAALRFLRERGTSTLVAAPNLVEHEDLPSIKGNDGHGLRRSACFAAEGARFDGQVLDLPPLLPFLRWNTGEAVVIDTGNDVPEAHRPTADVLAEWGAAPEELRRDCAEHLGSDSGPLFALWTTAAAFGAVQQQHWPGTVAGLRARRDDPLVGRALATFAPGALRVALDPDRLARLSGRLVPAVLAAVEYGARLTTARRA</sequence>